<dbReference type="Gene3D" id="3.30.1490.300">
    <property type="match status" value="1"/>
</dbReference>
<dbReference type="RefSeq" id="WP_107959811.1">
    <property type="nucleotide sequence ID" value="NZ_CAUJPD010000004.1"/>
</dbReference>
<evidence type="ECO:0000256" key="1">
    <source>
        <dbReference type="SAM" id="MobiDB-lite"/>
    </source>
</evidence>
<dbReference type="AlphaFoldDB" id="A0A7T3BMQ4"/>
<organism evidence="2 3">
    <name type="scientific">Neisseria cinerea</name>
    <dbReference type="NCBI Taxonomy" id="483"/>
    <lineage>
        <taxon>Bacteria</taxon>
        <taxon>Pseudomonadati</taxon>
        <taxon>Pseudomonadota</taxon>
        <taxon>Betaproteobacteria</taxon>
        <taxon>Neisseriales</taxon>
        <taxon>Neisseriaceae</taxon>
        <taxon>Neisseria</taxon>
    </lineage>
</organism>
<dbReference type="Pfam" id="PF11104">
    <property type="entry name" value="PilM_2"/>
    <property type="match status" value="1"/>
</dbReference>
<dbReference type="PANTHER" id="PTHR32432">
    <property type="entry name" value="CELL DIVISION PROTEIN FTSA-RELATED"/>
    <property type="match status" value="1"/>
</dbReference>
<sequence length="369" mass="41545">MRLFKSLKTPKKTDAKLPKKSSGFNNHAAIGIDIDQYSIKMVQLSGRSLNQIQLEKYVIVKLPKNIVQDNKIQNHGQFVTYLQQAYVKLNSTCKNIIAAIPQNLATTEQLTYTTKDTDLDLEEFVESAISEISSLEEVNYDYQVLTPPSANQTILAVASRKDDIEPLIEAFNEAGMKLSALDVDIFGQYNAYTLWINNFNPELTGEKVAIFGVYATQTYALVIQNGKILYKQETPISEKQLNQLIQRTYQVTEEKAEEIINSPQKPSDYQETVAVHFNQQITQEIQRVLQFYYTTQTADDMTNIKHILLTGAATRQKGIAQTIASQTNAEVQCIHPASYFADNLKIDKKQFELDAPILTTAFGLAARGL</sequence>
<dbReference type="NCBIfam" id="TIGR01175">
    <property type="entry name" value="pilM"/>
    <property type="match status" value="1"/>
</dbReference>
<dbReference type="InterPro" id="IPR043129">
    <property type="entry name" value="ATPase_NBD"/>
</dbReference>
<proteinExistence type="predicted"/>
<reference evidence="2 3" key="1">
    <citation type="submission" date="2020-12" db="EMBL/GenBank/DDBJ databases">
        <title>FDA dAtabase for Regulatory Grade micrObial Sequences (FDA-ARGOS): Supporting development and validation of Infectious Disease Dx tests.</title>
        <authorList>
            <person name="Sproer C."/>
            <person name="Gronow S."/>
            <person name="Severitt S."/>
            <person name="Schroder I."/>
            <person name="Tallon L."/>
            <person name="Sadzewicz L."/>
            <person name="Zhao X."/>
            <person name="Boylan J."/>
            <person name="Ott S."/>
            <person name="Bowen H."/>
            <person name="Vavikolanu K."/>
            <person name="Mehta A."/>
            <person name="Aluvathingal J."/>
            <person name="Nadendla S."/>
            <person name="Lowell S."/>
            <person name="Myers T."/>
            <person name="Yan Y."/>
            <person name="Sichtig H."/>
        </authorList>
    </citation>
    <scope>NUCLEOTIDE SEQUENCE [LARGE SCALE GENOMIC DNA]</scope>
    <source>
        <strain evidence="2 3">FDAARGOS_871</strain>
    </source>
</reference>
<dbReference type="InterPro" id="IPR005883">
    <property type="entry name" value="PilM"/>
</dbReference>
<dbReference type="PIRSF" id="PIRSF019169">
    <property type="entry name" value="PilM"/>
    <property type="match status" value="1"/>
</dbReference>
<accession>A0A7T3BMQ4</accession>
<dbReference type="Proteomes" id="UP000594865">
    <property type="component" value="Chromosome"/>
</dbReference>
<dbReference type="SUPFAM" id="SSF53067">
    <property type="entry name" value="Actin-like ATPase domain"/>
    <property type="match status" value="1"/>
</dbReference>
<dbReference type="InterPro" id="IPR050696">
    <property type="entry name" value="FtsA/MreB"/>
</dbReference>
<dbReference type="CDD" id="cd24049">
    <property type="entry name" value="ASKHA_NBD_PilM"/>
    <property type="match status" value="1"/>
</dbReference>
<dbReference type="PANTHER" id="PTHR32432:SF3">
    <property type="entry name" value="ETHANOLAMINE UTILIZATION PROTEIN EUTJ"/>
    <property type="match status" value="1"/>
</dbReference>
<gene>
    <name evidence="2" type="ORF">I6G28_07830</name>
</gene>
<feature type="region of interest" description="Disordered" evidence="1">
    <location>
        <begin position="1"/>
        <end position="20"/>
    </location>
</feature>
<evidence type="ECO:0000313" key="2">
    <source>
        <dbReference type="EMBL" id="QPT37805.1"/>
    </source>
</evidence>
<dbReference type="Gene3D" id="3.30.420.40">
    <property type="match status" value="2"/>
</dbReference>
<keyword evidence="3" id="KW-1185">Reference proteome</keyword>
<name>A0A7T3BMQ4_NEICI</name>
<dbReference type="EMBL" id="CP065726">
    <property type="protein sequence ID" value="QPT37805.1"/>
    <property type="molecule type" value="Genomic_DNA"/>
</dbReference>
<evidence type="ECO:0000313" key="3">
    <source>
        <dbReference type="Proteomes" id="UP000594865"/>
    </source>
</evidence>
<dbReference type="GeneID" id="84020527"/>
<protein>
    <submittedName>
        <fullName evidence="2">Pilus assembly protein PilM</fullName>
    </submittedName>
</protein>